<name>A0AAE1CS46_9GAST</name>
<dbReference type="GO" id="GO:0017056">
    <property type="term" value="F:structural constituent of nuclear pore"/>
    <property type="evidence" value="ECO:0007669"/>
    <property type="project" value="InterPro"/>
</dbReference>
<keyword evidence="3" id="KW-0509">mRNA transport</keyword>
<dbReference type="InterPro" id="IPR024882">
    <property type="entry name" value="NUP58/p45/49"/>
</dbReference>
<evidence type="ECO:0000256" key="7">
    <source>
        <dbReference type="ARBA" id="ARBA00023242"/>
    </source>
</evidence>
<organism evidence="10 11">
    <name type="scientific">Elysia crispata</name>
    <name type="common">lettuce slug</name>
    <dbReference type="NCBI Taxonomy" id="231223"/>
    <lineage>
        <taxon>Eukaryota</taxon>
        <taxon>Metazoa</taxon>
        <taxon>Spiralia</taxon>
        <taxon>Lophotrochozoa</taxon>
        <taxon>Mollusca</taxon>
        <taxon>Gastropoda</taxon>
        <taxon>Heterobranchia</taxon>
        <taxon>Euthyneura</taxon>
        <taxon>Panpulmonata</taxon>
        <taxon>Sacoglossa</taxon>
        <taxon>Placobranchoidea</taxon>
        <taxon>Plakobranchidae</taxon>
        <taxon>Elysia</taxon>
    </lineage>
</organism>
<dbReference type="AlphaFoldDB" id="A0AAE1CS46"/>
<evidence type="ECO:0000256" key="2">
    <source>
        <dbReference type="ARBA" id="ARBA00022448"/>
    </source>
</evidence>
<dbReference type="Gene3D" id="6.10.140.1350">
    <property type="match status" value="1"/>
</dbReference>
<keyword evidence="11" id="KW-1185">Reference proteome</keyword>
<evidence type="ECO:0000313" key="11">
    <source>
        <dbReference type="Proteomes" id="UP001283361"/>
    </source>
</evidence>
<sequence>MLPSSFGGFGTTTTAASSPFSFNPQKTTAPSLNLTSNTGSGFNFGANKTTASTGLLATPATTSTAGFGGFGGFGSTQPTSSATSGFTFGQTGAAGSTASTGLGGFTFGKPTTTTSAPTIGGFATSSTGTGLGTGGLFGNTSTSLSGASGGSIFASVPASSTASTGLGGLDPNTALKQGAGGTSTTASDGKTLKESILPPELVATVDSLQKYVKEEKSVREDIARMSSKPMFKVQEDVTALRQLLSVVATGLQRNACSVEKLKLEMTQKLKNAEMAQRTKDIPAGLQYENTAPTEYFHHLVEEFEERMVTYRQQIETLDNHLAALHQPSPHSPAEVLALMKKLHETFISLAAQLQQVHEAVKAQKDQFLTYRRVFHGDTKNIFQRAGPPPKVPKKIQLSDLAGPNPFPGMSNAAQAMAMVHIRAQQPQGPPVTGLVGGNQSGFSSGGFGGGLFGGIKPVTGLSSGIGNSIGGVGSVFSSTSSLSSPATSGFGTLPTLGSSTTAALNLAGTNLGGTPLAKQPFHLQKPPQGAKRGKR</sequence>
<dbReference type="GO" id="GO:0015031">
    <property type="term" value="P:protein transport"/>
    <property type="evidence" value="ECO:0007669"/>
    <property type="project" value="UniProtKB-KW"/>
</dbReference>
<feature type="region of interest" description="Disordered" evidence="9">
    <location>
        <begin position="511"/>
        <end position="535"/>
    </location>
</feature>
<feature type="coiled-coil region" evidence="8">
    <location>
        <begin position="258"/>
        <end position="320"/>
    </location>
</feature>
<evidence type="ECO:0000256" key="1">
    <source>
        <dbReference type="ARBA" id="ARBA00004567"/>
    </source>
</evidence>
<keyword evidence="6" id="KW-0906">Nuclear pore complex</keyword>
<evidence type="ECO:0000256" key="8">
    <source>
        <dbReference type="SAM" id="Coils"/>
    </source>
</evidence>
<keyword evidence="2" id="KW-0813">Transport</keyword>
<evidence type="ECO:0000256" key="4">
    <source>
        <dbReference type="ARBA" id="ARBA00022927"/>
    </source>
</evidence>
<dbReference type="Pfam" id="PF15967">
    <property type="entry name" value="Nucleoporin_FG2"/>
    <property type="match status" value="1"/>
</dbReference>
<dbReference type="GO" id="GO:0008139">
    <property type="term" value="F:nuclear localization sequence binding"/>
    <property type="evidence" value="ECO:0007669"/>
    <property type="project" value="InterPro"/>
</dbReference>
<protein>
    <recommendedName>
        <fullName evidence="12">Nucleoporin p58/p45</fullName>
    </recommendedName>
</protein>
<reference evidence="10" key="1">
    <citation type="journal article" date="2023" name="G3 (Bethesda)">
        <title>A reference genome for the long-term kleptoplast-retaining sea slug Elysia crispata morphotype clarki.</title>
        <authorList>
            <person name="Eastman K.E."/>
            <person name="Pendleton A.L."/>
            <person name="Shaikh M.A."/>
            <person name="Suttiyut T."/>
            <person name="Ogas R."/>
            <person name="Tomko P."/>
            <person name="Gavelis G."/>
            <person name="Widhalm J.R."/>
            <person name="Wisecaver J.H."/>
        </authorList>
    </citation>
    <scope>NUCLEOTIDE SEQUENCE</scope>
    <source>
        <strain evidence="10">ECLA1</strain>
    </source>
</reference>
<evidence type="ECO:0008006" key="12">
    <source>
        <dbReference type="Google" id="ProtNLM"/>
    </source>
</evidence>
<dbReference type="GO" id="GO:0005643">
    <property type="term" value="C:nuclear pore"/>
    <property type="evidence" value="ECO:0007669"/>
    <property type="project" value="UniProtKB-SubCell"/>
</dbReference>
<keyword evidence="5" id="KW-0811">Translocation</keyword>
<keyword evidence="4" id="KW-0653">Protein transport</keyword>
<gene>
    <name evidence="10" type="ORF">RRG08_043230</name>
</gene>
<dbReference type="GO" id="GO:0051028">
    <property type="term" value="P:mRNA transport"/>
    <property type="evidence" value="ECO:0007669"/>
    <property type="project" value="UniProtKB-KW"/>
</dbReference>
<keyword evidence="8" id="KW-0175">Coiled coil</keyword>
<evidence type="ECO:0000313" key="10">
    <source>
        <dbReference type="EMBL" id="KAK3731895.1"/>
    </source>
</evidence>
<comment type="caution">
    <text evidence="10">The sequence shown here is derived from an EMBL/GenBank/DDBJ whole genome shotgun (WGS) entry which is preliminary data.</text>
</comment>
<dbReference type="PANTHER" id="PTHR13437">
    <property type="entry name" value="NUCLEOPORIN P58/P45 NUCLEOPORIN-LIKE PROTEIN 1"/>
    <property type="match status" value="1"/>
</dbReference>
<keyword evidence="7" id="KW-0539">Nucleus</keyword>
<dbReference type="PANTHER" id="PTHR13437:SF2">
    <property type="entry name" value="NUCLEOPORIN P58_P45"/>
    <property type="match status" value="1"/>
</dbReference>
<dbReference type="EMBL" id="JAWDGP010006984">
    <property type="protein sequence ID" value="KAK3731895.1"/>
    <property type="molecule type" value="Genomic_DNA"/>
</dbReference>
<feature type="region of interest" description="Disordered" evidence="9">
    <location>
        <begin position="164"/>
        <end position="190"/>
    </location>
</feature>
<evidence type="ECO:0000256" key="6">
    <source>
        <dbReference type="ARBA" id="ARBA00023132"/>
    </source>
</evidence>
<evidence type="ECO:0000256" key="3">
    <source>
        <dbReference type="ARBA" id="ARBA00022816"/>
    </source>
</evidence>
<proteinExistence type="predicted"/>
<comment type="subcellular location">
    <subcellularLocation>
        <location evidence="1">Nucleus</location>
        <location evidence="1">Nuclear pore complex</location>
    </subcellularLocation>
</comment>
<evidence type="ECO:0000256" key="5">
    <source>
        <dbReference type="ARBA" id="ARBA00023010"/>
    </source>
</evidence>
<dbReference type="Proteomes" id="UP001283361">
    <property type="component" value="Unassembled WGS sequence"/>
</dbReference>
<accession>A0AAE1CS46</accession>
<evidence type="ECO:0000256" key="9">
    <source>
        <dbReference type="SAM" id="MobiDB-lite"/>
    </source>
</evidence>